<evidence type="ECO:0000313" key="1">
    <source>
        <dbReference type="EMBL" id="ATJ82463.1"/>
    </source>
</evidence>
<evidence type="ECO:0000313" key="2">
    <source>
        <dbReference type="Proteomes" id="UP000219993"/>
    </source>
</evidence>
<dbReference type="RefSeq" id="WP_097788902.1">
    <property type="nucleotide sequence ID" value="NZ_BAAADT010000012.1"/>
</dbReference>
<name>A0A291P6C9_9GAMM</name>
<proteinExistence type="predicted"/>
<accession>A0A291P6C9</accession>
<dbReference type="OrthoDB" id="340106at2"/>
<sequence>MNGNWRVEGTYFEACTCKGACPCLVGHDPTEGSCDALVAWHIDRGHCDDQALDGLNLAMALHAPGNMTDGDWRVVVYVDQAASEAQHQALVRIFGGQAGGHPAMLAGFVGEILGVESAPMDYRIEARHQALRIGEVASASLTALEGQDGGIVRLSGHPVAISPGHDLVLARNEGVSHRGHGLDWEFSDRTASYAAFQYSAA</sequence>
<dbReference type="EMBL" id="CP021435">
    <property type="protein sequence ID" value="ATJ82463.1"/>
    <property type="molecule type" value="Genomic_DNA"/>
</dbReference>
<gene>
    <name evidence="1" type="ORF">BEI_1476</name>
</gene>
<reference evidence="1 2" key="1">
    <citation type="journal article" date="2017" name="Sci. Rep.">
        <title>Revealing the Saline Adaptation Strategies of the Halophilic Bacterium Halomonas beimenensis through High-throughput Omics and Transposon Mutagenesis Approaches.</title>
        <authorList>
            <person name="Chen Y.H."/>
            <person name="Lin S.S."/>
            <person name="Shyu Y.T."/>
        </authorList>
    </citation>
    <scope>NUCLEOTIDE SEQUENCE [LARGE SCALE GENOMIC DNA]</scope>
    <source>
        <strain evidence="1 2">NTU-111</strain>
    </source>
</reference>
<dbReference type="KEGG" id="hbe:BEI_1476"/>
<dbReference type="Pfam" id="PF07040">
    <property type="entry name" value="DUF1326"/>
    <property type="match status" value="1"/>
</dbReference>
<keyword evidence="2" id="KW-1185">Reference proteome</keyword>
<dbReference type="Proteomes" id="UP000219993">
    <property type="component" value="Chromosome"/>
</dbReference>
<organism evidence="1 2">
    <name type="scientific">Halomonas beimenensis</name>
    <dbReference type="NCBI Taxonomy" id="475662"/>
    <lineage>
        <taxon>Bacteria</taxon>
        <taxon>Pseudomonadati</taxon>
        <taxon>Pseudomonadota</taxon>
        <taxon>Gammaproteobacteria</taxon>
        <taxon>Oceanospirillales</taxon>
        <taxon>Halomonadaceae</taxon>
        <taxon>Halomonas</taxon>
    </lineage>
</organism>
<dbReference type="AlphaFoldDB" id="A0A291P6C9"/>
<evidence type="ECO:0008006" key="3">
    <source>
        <dbReference type="Google" id="ProtNLM"/>
    </source>
</evidence>
<protein>
    <recommendedName>
        <fullName evidence="3">DUF1326 domain-containing protein</fullName>
    </recommendedName>
</protein>
<dbReference type="InterPro" id="IPR009758">
    <property type="entry name" value="DUF1326"/>
</dbReference>